<keyword evidence="2" id="KW-1185">Reference proteome</keyword>
<sequence>MSRWHLPSCDSPHVILDGPLPLCQACGAKPDLGSLISKPQTVNTFSQPPPDEPAHRLNLHWPPGVPYVSQSERGQHGLLPSLATSLVDFQPSPVYQRRLQFNEFRVIRLDGVPDADQPLHVELETHLDGSDSEYDATSYTWAGENGDSSLSQPIFIGPYWDVLIQTKNCWEMLKYFRPWGGQRRIWVDAICINQRDDSERNAQVAKMAQIYTHCRRVLVYLGRDSVHPTSPHMYPGRQLLEHHMASQQVRELLLNMRYFSRIWIFQEMLLPKQVTMPLGDLELWADHMTGRELASLTEEPAPLPWMIHIAQGGNTNKNTFELVRDTWSMQASDPRDRLFGVLALSSDGDVFQPDYSLSCRHIFGGFFAYYLLRHHRLEILSNAAGLSAPEGYASWMPDWKTLNFSRVVSEDSSHQLAADAFDRWGSWMQQKEDYRRGWYAEDSRSLVQLSSHQSRARRLPMEPQDEYDHEIYMCGEYGVPANYFVEELQATDIALLAERVWHTDAAVTADDGGLRINLTHLLQFQTVPVVVYKHKSMYVFRVEAPRNNSTMYLVSDRPLHFQVTARTDHLYVLDGNNDSSFLLLVLRDVGPGSLSNTTRTSENPPRFKLIGCCYQLYFRFTADSWCHHFRESKHNRHTDEWSHWLEHFMMDRGDEKLFLYDLYNRATGKPKRVPLWVRVKRDLDWKLIQTMFPGDIGTGICARQLACSPFLVLFGEQNGLRLDFLDFYSRFLNQRLNPVIIGDYVQITIGPSDRDITTNKRFFKLYKEMRDEGEQDWKSSRIVHYSPFQRTSVIYLRASRADVRNCILQSKLYRGLATMKDEDRREVDSFLRSVVVDQDWEGHDFIRPDWPLDIIGGFGIDGAKAKVIII</sequence>
<protein>
    <submittedName>
        <fullName evidence="1">Uncharacterized protein</fullName>
    </submittedName>
</protein>
<name>A0ACD3YW68_FUSSC</name>
<proteinExistence type="predicted"/>
<dbReference type="EMBL" id="CP090033">
    <property type="protein sequence ID" value="UPK93210.1"/>
    <property type="molecule type" value="Genomic_DNA"/>
</dbReference>
<evidence type="ECO:0000313" key="2">
    <source>
        <dbReference type="Proteomes" id="UP000830768"/>
    </source>
</evidence>
<accession>A0ACD3YW68</accession>
<evidence type="ECO:0000313" key="1">
    <source>
        <dbReference type="EMBL" id="UPK93210.1"/>
    </source>
</evidence>
<gene>
    <name evidence="1" type="ORF">LCI18_004145</name>
</gene>
<reference evidence="1" key="1">
    <citation type="submission" date="2021-11" db="EMBL/GenBank/DDBJ databases">
        <title>Fusarium solani-melongenae Genome sequencing and assembly.</title>
        <authorList>
            <person name="Xie S."/>
            <person name="Huang L."/>
            <person name="Zhang X."/>
        </authorList>
    </citation>
    <scope>NUCLEOTIDE SEQUENCE</scope>
    <source>
        <strain evidence="1">CRI 24-3</strain>
    </source>
</reference>
<dbReference type="Proteomes" id="UP000830768">
    <property type="component" value="Chromosome 4"/>
</dbReference>
<organism evidence="1 2">
    <name type="scientific">Fusarium solani subsp. cucurbitae</name>
    <name type="common">Neocosmosporum cucurbitae</name>
    <dbReference type="NCBI Taxonomy" id="2747967"/>
    <lineage>
        <taxon>Eukaryota</taxon>
        <taxon>Fungi</taxon>
        <taxon>Dikarya</taxon>
        <taxon>Ascomycota</taxon>
        <taxon>Pezizomycotina</taxon>
        <taxon>Sordariomycetes</taxon>
        <taxon>Hypocreomycetidae</taxon>
        <taxon>Hypocreales</taxon>
        <taxon>Nectriaceae</taxon>
        <taxon>Fusarium</taxon>
        <taxon>Fusarium solani species complex</taxon>
    </lineage>
</organism>